<dbReference type="PANTHER" id="PTHR47947">
    <property type="entry name" value="CYTOCHROME P450 82C3-RELATED"/>
    <property type="match status" value="1"/>
</dbReference>
<sequence length="393" mass="45555">MDILSLLSYSLFYLVLFFTFNLLFKSRKFNNLPPGPLSLPIIGNLHHLKRPLHHTFKGLSKKYGDVISLWFGSRLVVVVSSPSIVEECFTKNDVVLANRPRFLSGKYIYYNYTTLGSTSYGEHWRNLRRITAIDVLSSHRINSFTGVRRDEIHRLIKKLADESSKDFVEVELRSRFYDMTFNNIMRMISGKRYYGDDCDMMDVEEAKEFRAMVTDLLKLSGANNKNDFLPILRVIDFENLEKRLKKISNKTDTFLRGLIQEHRNKKQHTNTMIDHLLRFKVPRDTILLINAWAIHRDPETWSEATSFKPERFEKEGELAKLIAFGLGRRACPGGGLAMRAICLTLGLLIQCFEWKKVDDKEIDMSEESGFTLSRSVPLKAMCKVRPVIKKLVE</sequence>
<dbReference type="GO" id="GO:0020037">
    <property type="term" value="F:heme binding"/>
    <property type="evidence" value="ECO:0007669"/>
    <property type="project" value="InterPro"/>
</dbReference>
<dbReference type="Pfam" id="PF00067">
    <property type="entry name" value="p450"/>
    <property type="match status" value="2"/>
</dbReference>
<evidence type="ECO:0000256" key="7">
    <source>
        <dbReference type="RuleBase" id="RU000461"/>
    </source>
</evidence>
<proteinExistence type="inferred from homology"/>
<feature type="binding site" description="axial binding residue" evidence="6">
    <location>
        <position position="331"/>
    </location>
    <ligand>
        <name>heme</name>
        <dbReference type="ChEBI" id="CHEBI:30413"/>
    </ligand>
    <ligandPart>
        <name>Fe</name>
        <dbReference type="ChEBI" id="CHEBI:18248"/>
    </ligandPart>
</feature>
<evidence type="ECO:0000313" key="10">
    <source>
        <dbReference type="Proteomes" id="UP000242715"/>
    </source>
</evidence>
<dbReference type="Proteomes" id="UP000242715">
    <property type="component" value="Unassembled WGS sequence"/>
</dbReference>
<dbReference type="SUPFAM" id="SSF48264">
    <property type="entry name" value="Cytochrome P450"/>
    <property type="match status" value="1"/>
</dbReference>
<name>A0A2Z6LL62_TRISU</name>
<evidence type="ECO:0008006" key="11">
    <source>
        <dbReference type="Google" id="ProtNLM"/>
    </source>
</evidence>
<organism evidence="9 10">
    <name type="scientific">Trifolium subterraneum</name>
    <name type="common">Subterranean clover</name>
    <dbReference type="NCBI Taxonomy" id="3900"/>
    <lineage>
        <taxon>Eukaryota</taxon>
        <taxon>Viridiplantae</taxon>
        <taxon>Streptophyta</taxon>
        <taxon>Embryophyta</taxon>
        <taxon>Tracheophyta</taxon>
        <taxon>Spermatophyta</taxon>
        <taxon>Magnoliopsida</taxon>
        <taxon>eudicotyledons</taxon>
        <taxon>Gunneridae</taxon>
        <taxon>Pentapetalae</taxon>
        <taxon>rosids</taxon>
        <taxon>fabids</taxon>
        <taxon>Fabales</taxon>
        <taxon>Fabaceae</taxon>
        <taxon>Papilionoideae</taxon>
        <taxon>50 kb inversion clade</taxon>
        <taxon>NPAAA clade</taxon>
        <taxon>Hologalegina</taxon>
        <taxon>IRL clade</taxon>
        <taxon>Trifolieae</taxon>
        <taxon>Trifolium</taxon>
    </lineage>
</organism>
<keyword evidence="5 7" id="KW-0503">Monooxygenase</keyword>
<dbReference type="Gene3D" id="1.10.630.10">
    <property type="entry name" value="Cytochrome P450"/>
    <property type="match status" value="2"/>
</dbReference>
<evidence type="ECO:0000256" key="8">
    <source>
        <dbReference type="SAM" id="Phobius"/>
    </source>
</evidence>
<comment type="cofactor">
    <cofactor evidence="6">
        <name>heme</name>
        <dbReference type="ChEBI" id="CHEBI:30413"/>
    </cofactor>
</comment>
<keyword evidence="8" id="KW-1133">Transmembrane helix</keyword>
<keyword evidence="1 6" id="KW-0349">Heme</keyword>
<evidence type="ECO:0000256" key="4">
    <source>
        <dbReference type="ARBA" id="ARBA00023004"/>
    </source>
</evidence>
<gene>
    <name evidence="9" type="ORF">TSUD_82550</name>
</gene>
<dbReference type="GO" id="GO:0005506">
    <property type="term" value="F:iron ion binding"/>
    <property type="evidence" value="ECO:0007669"/>
    <property type="project" value="InterPro"/>
</dbReference>
<dbReference type="InterPro" id="IPR036396">
    <property type="entry name" value="Cyt_P450_sf"/>
</dbReference>
<dbReference type="InterPro" id="IPR002401">
    <property type="entry name" value="Cyt_P450_E_grp-I"/>
</dbReference>
<reference evidence="10" key="1">
    <citation type="journal article" date="2017" name="Front. Plant Sci.">
        <title>Climate Clever Clovers: New Paradigm to Reduce the Environmental Footprint of Ruminants by Breeding Low Methanogenic Forages Utilizing Haplotype Variation.</title>
        <authorList>
            <person name="Kaur P."/>
            <person name="Appels R."/>
            <person name="Bayer P.E."/>
            <person name="Keeble-Gagnere G."/>
            <person name="Wang J."/>
            <person name="Hirakawa H."/>
            <person name="Shirasawa K."/>
            <person name="Vercoe P."/>
            <person name="Stefanova K."/>
            <person name="Durmic Z."/>
            <person name="Nichols P."/>
            <person name="Revell C."/>
            <person name="Isobe S.N."/>
            <person name="Edwards D."/>
            <person name="Erskine W."/>
        </authorList>
    </citation>
    <scope>NUCLEOTIDE SEQUENCE [LARGE SCALE GENOMIC DNA]</scope>
    <source>
        <strain evidence="10">cv. Daliak</strain>
    </source>
</reference>
<keyword evidence="2 6" id="KW-0479">Metal-binding</keyword>
<dbReference type="PRINTS" id="PR00463">
    <property type="entry name" value="EP450I"/>
</dbReference>
<dbReference type="AlphaFoldDB" id="A0A2Z6LL62"/>
<dbReference type="OrthoDB" id="1055148at2759"/>
<protein>
    <recommendedName>
        <fullName evidence="11">Isoflavone 2'-hydroxylase</fullName>
    </recommendedName>
</protein>
<evidence type="ECO:0000256" key="5">
    <source>
        <dbReference type="ARBA" id="ARBA00023033"/>
    </source>
</evidence>
<keyword evidence="8" id="KW-0472">Membrane</keyword>
<feature type="transmembrane region" description="Helical" evidence="8">
    <location>
        <begin position="6"/>
        <end position="24"/>
    </location>
</feature>
<keyword evidence="3 7" id="KW-0560">Oxidoreductase</keyword>
<evidence type="ECO:0000256" key="2">
    <source>
        <dbReference type="ARBA" id="ARBA00022723"/>
    </source>
</evidence>
<dbReference type="GO" id="GO:0004497">
    <property type="term" value="F:monooxygenase activity"/>
    <property type="evidence" value="ECO:0007669"/>
    <property type="project" value="UniProtKB-KW"/>
</dbReference>
<dbReference type="InterPro" id="IPR017972">
    <property type="entry name" value="Cyt_P450_CS"/>
</dbReference>
<keyword evidence="10" id="KW-1185">Reference proteome</keyword>
<dbReference type="PROSITE" id="PS00086">
    <property type="entry name" value="CYTOCHROME_P450"/>
    <property type="match status" value="1"/>
</dbReference>
<dbReference type="GO" id="GO:0016705">
    <property type="term" value="F:oxidoreductase activity, acting on paired donors, with incorporation or reduction of molecular oxygen"/>
    <property type="evidence" value="ECO:0007669"/>
    <property type="project" value="InterPro"/>
</dbReference>
<dbReference type="InterPro" id="IPR001128">
    <property type="entry name" value="Cyt_P450"/>
</dbReference>
<evidence type="ECO:0000256" key="1">
    <source>
        <dbReference type="ARBA" id="ARBA00022617"/>
    </source>
</evidence>
<evidence type="ECO:0000256" key="3">
    <source>
        <dbReference type="ARBA" id="ARBA00023002"/>
    </source>
</evidence>
<accession>A0A2Z6LL62</accession>
<evidence type="ECO:0000313" key="9">
    <source>
        <dbReference type="EMBL" id="GAU13746.1"/>
    </source>
</evidence>
<keyword evidence="4 6" id="KW-0408">Iron</keyword>
<dbReference type="EMBL" id="DF973140">
    <property type="protein sequence ID" value="GAU13746.1"/>
    <property type="molecule type" value="Genomic_DNA"/>
</dbReference>
<dbReference type="InterPro" id="IPR050651">
    <property type="entry name" value="Plant_Cytochrome_P450_Monoox"/>
</dbReference>
<keyword evidence="8" id="KW-0812">Transmembrane</keyword>
<dbReference type="PANTHER" id="PTHR47947:SF24">
    <property type="entry name" value="ISOFLAVONE 2'-HYDROXYLASE-LIKE"/>
    <property type="match status" value="1"/>
</dbReference>
<comment type="similarity">
    <text evidence="7">Belongs to the cytochrome P450 family.</text>
</comment>
<evidence type="ECO:0000256" key="6">
    <source>
        <dbReference type="PIRSR" id="PIRSR602401-1"/>
    </source>
</evidence>